<dbReference type="Pfam" id="PF00561">
    <property type="entry name" value="Abhydrolase_1"/>
    <property type="match status" value="1"/>
</dbReference>
<dbReference type="SUPFAM" id="SSF53474">
    <property type="entry name" value="alpha/beta-Hydrolases"/>
    <property type="match status" value="1"/>
</dbReference>
<keyword evidence="2" id="KW-0378">Hydrolase</keyword>
<dbReference type="GO" id="GO:0016787">
    <property type="term" value="F:hydrolase activity"/>
    <property type="evidence" value="ECO:0007669"/>
    <property type="project" value="UniProtKB-KW"/>
</dbReference>
<dbReference type="PANTHER" id="PTHR43433">
    <property type="entry name" value="HYDROLASE, ALPHA/BETA FOLD FAMILY PROTEIN"/>
    <property type="match status" value="1"/>
</dbReference>
<evidence type="ECO:0000259" key="1">
    <source>
        <dbReference type="Pfam" id="PF00561"/>
    </source>
</evidence>
<gene>
    <name evidence="2" type="ORF">DF286_09130</name>
</gene>
<dbReference type="AlphaFoldDB" id="A0A2U2J406"/>
<dbReference type="InterPro" id="IPR000073">
    <property type="entry name" value="AB_hydrolase_1"/>
</dbReference>
<reference evidence="2 3" key="1">
    <citation type="submission" date="2018-05" db="EMBL/GenBank/DDBJ databases">
        <title>Genome of Sphingosinicella humi QZX222.</title>
        <authorList>
            <person name="Qiao Z."/>
            <person name="Wang G."/>
        </authorList>
    </citation>
    <scope>NUCLEOTIDE SEQUENCE [LARGE SCALE GENOMIC DNA]</scope>
    <source>
        <strain evidence="2 3">QZX222</strain>
    </source>
</reference>
<feature type="domain" description="AB hydrolase-1" evidence="1">
    <location>
        <begin position="60"/>
        <end position="297"/>
    </location>
</feature>
<organism evidence="2 3">
    <name type="scientific">Allosphingosinicella humi</name>
    <dbReference type="NCBI Taxonomy" id="2068657"/>
    <lineage>
        <taxon>Bacteria</taxon>
        <taxon>Pseudomonadati</taxon>
        <taxon>Pseudomonadota</taxon>
        <taxon>Alphaproteobacteria</taxon>
        <taxon>Sphingomonadales</taxon>
        <taxon>Sphingomonadaceae</taxon>
        <taxon>Allosphingosinicella</taxon>
    </lineage>
</organism>
<keyword evidence="3" id="KW-1185">Reference proteome</keyword>
<protein>
    <submittedName>
        <fullName evidence="2">Alpha/beta hydrolase</fullName>
    </submittedName>
</protein>
<dbReference type="PRINTS" id="PR00111">
    <property type="entry name" value="ABHYDROLASE"/>
</dbReference>
<sequence>MAVRKPVQALAMAAAAASALTYVRYRRDIADIRAAALRGGTIAATAAGPVEYAEAGQGAPLLLIHGAGGGYDQGLLIGRMFGEGYHIIAPSRFGYLRTPAPEDASLVAQAEAHAALLDHLAIGEAIVVGVSAGAPSAIELALRHPDRVSALILLVPRTYDPSQSVGVDDSASSQVVLRLIEASSDFLFWLGTKVARGSVIRFLGVRPELEASASDAERARVTEVMRSILPLSERVGGLALDSRLELSAWPLEEMRVPVLIVSAKDDLFKTLPGARFTAEHIPDAEMRILESGGHLMVGQGAQVKAWTEDFLRRRLS</sequence>
<evidence type="ECO:0000313" key="2">
    <source>
        <dbReference type="EMBL" id="PWG03011.1"/>
    </source>
</evidence>
<name>A0A2U2J406_9SPHN</name>
<proteinExistence type="predicted"/>
<dbReference type="EMBL" id="QFFF01000001">
    <property type="protein sequence ID" value="PWG03011.1"/>
    <property type="molecule type" value="Genomic_DNA"/>
</dbReference>
<dbReference type="InterPro" id="IPR029058">
    <property type="entry name" value="AB_hydrolase_fold"/>
</dbReference>
<dbReference type="PANTHER" id="PTHR43433:SF5">
    <property type="entry name" value="AB HYDROLASE-1 DOMAIN-CONTAINING PROTEIN"/>
    <property type="match status" value="1"/>
</dbReference>
<dbReference type="Gene3D" id="3.40.50.1820">
    <property type="entry name" value="alpha/beta hydrolase"/>
    <property type="match status" value="1"/>
</dbReference>
<dbReference type="InterPro" id="IPR050471">
    <property type="entry name" value="AB_hydrolase"/>
</dbReference>
<comment type="caution">
    <text evidence="2">The sequence shown here is derived from an EMBL/GenBank/DDBJ whole genome shotgun (WGS) entry which is preliminary data.</text>
</comment>
<accession>A0A2U2J406</accession>
<dbReference type="Proteomes" id="UP000245916">
    <property type="component" value="Unassembled WGS sequence"/>
</dbReference>
<evidence type="ECO:0000313" key="3">
    <source>
        <dbReference type="Proteomes" id="UP000245916"/>
    </source>
</evidence>